<dbReference type="AlphaFoldDB" id="A0A2M7FXH0"/>
<dbReference type="CDD" id="cd00207">
    <property type="entry name" value="fer2"/>
    <property type="match status" value="1"/>
</dbReference>
<dbReference type="Proteomes" id="UP000231019">
    <property type="component" value="Unassembled WGS sequence"/>
</dbReference>
<proteinExistence type="predicted"/>
<evidence type="ECO:0000313" key="3">
    <source>
        <dbReference type="Proteomes" id="UP000231019"/>
    </source>
</evidence>
<dbReference type="PROSITE" id="PS00197">
    <property type="entry name" value="2FE2S_FER_1"/>
    <property type="match status" value="1"/>
</dbReference>
<dbReference type="PROSITE" id="PS51085">
    <property type="entry name" value="2FE2S_FER_2"/>
    <property type="match status" value="1"/>
</dbReference>
<name>A0A2M7FXH0_9BACT</name>
<organism evidence="2 3">
    <name type="scientific">bacterium (Candidatus Blackallbacteria) CG17_big_fil_post_rev_8_21_14_2_50_48_46</name>
    <dbReference type="NCBI Taxonomy" id="2014261"/>
    <lineage>
        <taxon>Bacteria</taxon>
        <taxon>Candidatus Blackallbacteria</taxon>
    </lineage>
</organism>
<evidence type="ECO:0000259" key="1">
    <source>
        <dbReference type="PROSITE" id="PS51085"/>
    </source>
</evidence>
<dbReference type="EMBL" id="PFFQ01000065">
    <property type="protein sequence ID" value="PIW13985.1"/>
    <property type="molecule type" value="Genomic_DNA"/>
</dbReference>
<dbReference type="SUPFAM" id="SSF54292">
    <property type="entry name" value="2Fe-2S ferredoxin-like"/>
    <property type="match status" value="1"/>
</dbReference>
<dbReference type="InterPro" id="IPR012675">
    <property type="entry name" value="Beta-grasp_dom_sf"/>
</dbReference>
<reference evidence="2 3" key="1">
    <citation type="submission" date="2017-09" db="EMBL/GenBank/DDBJ databases">
        <title>Depth-based differentiation of microbial function through sediment-hosted aquifers and enrichment of novel symbionts in the deep terrestrial subsurface.</title>
        <authorList>
            <person name="Probst A.J."/>
            <person name="Ladd B."/>
            <person name="Jarett J.K."/>
            <person name="Geller-Mcgrath D.E."/>
            <person name="Sieber C.M."/>
            <person name="Emerson J.B."/>
            <person name="Anantharaman K."/>
            <person name="Thomas B.C."/>
            <person name="Malmstrom R."/>
            <person name="Stieglmeier M."/>
            <person name="Klingl A."/>
            <person name="Woyke T."/>
            <person name="Ryan C.M."/>
            <person name="Banfield J.F."/>
        </authorList>
    </citation>
    <scope>NUCLEOTIDE SEQUENCE [LARGE SCALE GENOMIC DNA]</scope>
    <source>
        <strain evidence="2">CG17_big_fil_post_rev_8_21_14_2_50_48_46</strain>
    </source>
</reference>
<gene>
    <name evidence="2" type="ORF">COW36_23380</name>
</gene>
<dbReference type="InterPro" id="IPR036010">
    <property type="entry name" value="2Fe-2S_ferredoxin-like_sf"/>
</dbReference>
<sequence length="95" mass="10470">MIRHRISFSGGESIEVNEGEFLSESLDVTNSPILFGCRTGICATCLVEVLEGTENLPPLGEEEAEVLEIYAEREHCRLSCQLKLSGPVKLNYLGK</sequence>
<evidence type="ECO:0000313" key="2">
    <source>
        <dbReference type="EMBL" id="PIW13985.1"/>
    </source>
</evidence>
<accession>A0A2M7FXH0</accession>
<feature type="domain" description="2Fe-2S ferredoxin-type" evidence="1">
    <location>
        <begin position="4"/>
        <end position="95"/>
    </location>
</feature>
<dbReference type="GO" id="GO:0051537">
    <property type="term" value="F:2 iron, 2 sulfur cluster binding"/>
    <property type="evidence" value="ECO:0007669"/>
    <property type="project" value="InterPro"/>
</dbReference>
<comment type="caution">
    <text evidence="2">The sequence shown here is derived from an EMBL/GenBank/DDBJ whole genome shotgun (WGS) entry which is preliminary data.</text>
</comment>
<dbReference type="Pfam" id="PF00111">
    <property type="entry name" value="Fer2"/>
    <property type="match status" value="1"/>
</dbReference>
<dbReference type="InterPro" id="IPR001041">
    <property type="entry name" value="2Fe-2S_ferredoxin-type"/>
</dbReference>
<protein>
    <submittedName>
        <fullName evidence="2">Ferredoxin</fullName>
    </submittedName>
</protein>
<dbReference type="InterPro" id="IPR006058">
    <property type="entry name" value="2Fe2S_fd_BS"/>
</dbReference>
<dbReference type="Gene3D" id="3.10.20.30">
    <property type="match status" value="1"/>
</dbReference>